<dbReference type="OMA" id="ASVFWQQ"/>
<dbReference type="Pfam" id="PF01926">
    <property type="entry name" value="MMR_HSR1"/>
    <property type="match status" value="1"/>
</dbReference>
<name>U6L381_EIMTE</name>
<dbReference type="GO" id="GO:0003924">
    <property type="term" value="F:GTPase activity"/>
    <property type="evidence" value="ECO:0007669"/>
    <property type="project" value="InterPro"/>
</dbReference>
<evidence type="ECO:0000313" key="4">
    <source>
        <dbReference type="Proteomes" id="UP000030747"/>
    </source>
</evidence>
<dbReference type="PRINTS" id="PR00326">
    <property type="entry name" value="GTP1OBG"/>
</dbReference>
<reference evidence="3" key="2">
    <citation type="submission" date="2013-10" db="EMBL/GenBank/DDBJ databases">
        <authorList>
            <person name="Aslett M."/>
        </authorList>
    </citation>
    <scope>NUCLEOTIDE SEQUENCE [LARGE SCALE GENOMIC DNA]</scope>
    <source>
        <strain evidence="3">Houghton</strain>
    </source>
</reference>
<dbReference type="GO" id="GO:0005525">
    <property type="term" value="F:GTP binding"/>
    <property type="evidence" value="ECO:0007669"/>
    <property type="project" value="InterPro"/>
</dbReference>
<protein>
    <submittedName>
        <fullName evidence="3">GTP-binding protein, putative</fullName>
    </submittedName>
</protein>
<proteinExistence type="predicted"/>
<dbReference type="InterPro" id="IPR036726">
    <property type="entry name" value="GTP1_OBG_dom_sf"/>
</dbReference>
<dbReference type="InterPro" id="IPR045086">
    <property type="entry name" value="OBG_GTPase"/>
</dbReference>
<dbReference type="PANTHER" id="PTHR11702">
    <property type="entry name" value="DEVELOPMENTALLY REGULATED GTP-BINDING PROTEIN-RELATED"/>
    <property type="match status" value="1"/>
</dbReference>
<feature type="non-terminal residue" evidence="3">
    <location>
        <position position="1"/>
    </location>
</feature>
<organism evidence="3 4">
    <name type="scientific">Eimeria tenella</name>
    <name type="common">Coccidian parasite</name>
    <dbReference type="NCBI Taxonomy" id="5802"/>
    <lineage>
        <taxon>Eukaryota</taxon>
        <taxon>Sar</taxon>
        <taxon>Alveolata</taxon>
        <taxon>Apicomplexa</taxon>
        <taxon>Conoidasida</taxon>
        <taxon>Coccidia</taxon>
        <taxon>Eucoccidiorida</taxon>
        <taxon>Eimeriorina</taxon>
        <taxon>Eimeriidae</taxon>
        <taxon>Eimeria</taxon>
    </lineage>
</organism>
<sequence>SRALGKGPGYGGHGGSVLLRCSSTVGCLYTVQQQIAAAAGGDGQQTSRGLHAPDTIVKLPPGTIVRKRILTGQKSSSGRAIRASVFWQQLLEEGQSLLVAAGGRGGIAPPSLKQQKKRRAPEAGEKVHLELELRLVNDVGVVGESAAGKTSLVSALTDYQSRIGPGGFRTRRPFVASLLWASGEKALLLDPPALFPGAHKDKRLGLRILRHYYRSRVFLYVVDPTQQRQQQDPRLLLQQQQQIGLLQSQQRLLQQQQQLEDGSSATRSSTAPSPSLQQQDGEQQQQQQEQQHQEQQQQQQQLEESRLLQVYGEYSPDVFCQFLRLRREIRIYDKHFDRKKELVVVTKCDALEHQPLLAADSLHHRMQHFFPHIPVIAASPRFGLGCAAVAAELHKLLQQQQQQQRQLEPIRRATVNLEGDALILKP</sequence>
<dbReference type="VEuPathDB" id="ToxoDB:ETH_00025630"/>
<dbReference type="GO" id="GO:0042254">
    <property type="term" value="P:ribosome biogenesis"/>
    <property type="evidence" value="ECO:0007669"/>
    <property type="project" value="UniProtKB-UniRule"/>
</dbReference>
<feature type="region of interest" description="Disordered" evidence="1">
    <location>
        <begin position="256"/>
        <end position="299"/>
    </location>
</feature>
<dbReference type="Gene3D" id="2.70.210.12">
    <property type="entry name" value="GTP1/OBG domain"/>
    <property type="match status" value="1"/>
</dbReference>
<dbReference type="VEuPathDB" id="ToxoDB:ETH2_0828100"/>
<dbReference type="AlphaFoldDB" id="U6L381"/>
<dbReference type="SUPFAM" id="SSF52540">
    <property type="entry name" value="P-loop containing nucleoside triphosphate hydrolases"/>
    <property type="match status" value="1"/>
</dbReference>
<reference evidence="3" key="1">
    <citation type="submission" date="2013-10" db="EMBL/GenBank/DDBJ databases">
        <title>Genomic analysis of the causative agents of coccidiosis in chickens.</title>
        <authorList>
            <person name="Reid A.J."/>
            <person name="Blake D."/>
            <person name="Billington K."/>
            <person name="Browne H."/>
            <person name="Dunn M."/>
            <person name="Hung S."/>
            <person name="Kawahara F."/>
            <person name="Miranda-Saavedra D."/>
            <person name="Mourier T."/>
            <person name="Nagra H."/>
            <person name="Otto T.D."/>
            <person name="Rawlings N."/>
            <person name="Sanchez A."/>
            <person name="Sanders M."/>
            <person name="Subramaniam C."/>
            <person name="Tay Y."/>
            <person name="Dear P."/>
            <person name="Doerig C."/>
            <person name="Gruber A."/>
            <person name="Parkinson J."/>
            <person name="Shirley M."/>
            <person name="Wan K.L."/>
            <person name="Berriman M."/>
            <person name="Tomley F."/>
            <person name="Pain A."/>
        </authorList>
    </citation>
    <scope>NUCLEOTIDE SEQUENCE [LARGE SCALE GENOMIC DNA]</scope>
    <source>
        <strain evidence="3">Houghton</strain>
    </source>
</reference>
<dbReference type="InterPro" id="IPR006073">
    <property type="entry name" value="GTP-bd"/>
</dbReference>
<gene>
    <name evidence="3" type="ORF">ETH_00025630</name>
</gene>
<accession>U6L381</accession>
<dbReference type="Proteomes" id="UP000030747">
    <property type="component" value="Unassembled WGS sequence"/>
</dbReference>
<dbReference type="PROSITE" id="PS51883">
    <property type="entry name" value="OBG"/>
    <property type="match status" value="1"/>
</dbReference>
<dbReference type="GeneID" id="25254236"/>
<feature type="domain" description="Obg" evidence="2">
    <location>
        <begin position="1"/>
        <end position="136"/>
    </location>
</feature>
<dbReference type="InterPro" id="IPR027417">
    <property type="entry name" value="P-loop_NTPase"/>
</dbReference>
<evidence type="ECO:0000313" key="3">
    <source>
        <dbReference type="EMBL" id="CDJ43653.1"/>
    </source>
</evidence>
<evidence type="ECO:0000256" key="1">
    <source>
        <dbReference type="SAM" id="MobiDB-lite"/>
    </source>
</evidence>
<dbReference type="SUPFAM" id="SSF82051">
    <property type="entry name" value="Obg GTP-binding protein N-terminal domain"/>
    <property type="match status" value="1"/>
</dbReference>
<dbReference type="Pfam" id="PF01018">
    <property type="entry name" value="GTP1_OBG"/>
    <property type="match status" value="1"/>
</dbReference>
<dbReference type="RefSeq" id="XP_013234402.1">
    <property type="nucleotide sequence ID" value="XM_013378948.1"/>
</dbReference>
<dbReference type="OrthoDB" id="347018at2759"/>
<keyword evidence="4" id="KW-1185">Reference proteome</keyword>
<evidence type="ECO:0000259" key="2">
    <source>
        <dbReference type="PROSITE" id="PS51883"/>
    </source>
</evidence>
<dbReference type="InterPro" id="IPR006169">
    <property type="entry name" value="GTP1_OBG_dom"/>
</dbReference>
<dbReference type="PANTHER" id="PTHR11702:SF44">
    <property type="entry name" value="GTP-BINDING PROTEIN OBGC, CHLOROPLASTIC"/>
    <property type="match status" value="1"/>
</dbReference>
<dbReference type="EMBL" id="HG675973">
    <property type="protein sequence ID" value="CDJ43653.1"/>
    <property type="molecule type" value="Genomic_DNA"/>
</dbReference>
<dbReference type="GO" id="GO:0005739">
    <property type="term" value="C:mitochondrion"/>
    <property type="evidence" value="ECO:0007669"/>
    <property type="project" value="TreeGrafter"/>
</dbReference>
<dbReference type="Gene3D" id="3.40.50.300">
    <property type="entry name" value="P-loop containing nucleotide triphosphate hydrolases"/>
    <property type="match status" value="1"/>
</dbReference>